<evidence type="ECO:0000313" key="2">
    <source>
        <dbReference type="EMBL" id="OEU17026.1"/>
    </source>
</evidence>
<proteinExistence type="predicted"/>
<evidence type="ECO:0000313" key="3">
    <source>
        <dbReference type="Proteomes" id="UP000095751"/>
    </source>
</evidence>
<name>A0A1E7FFV8_9STRA</name>
<dbReference type="KEGG" id="fcy:FRACYDRAFT_218103"/>
<accession>A0A1E7FFV8</accession>
<reference evidence="2 3" key="1">
    <citation type="submission" date="2016-09" db="EMBL/GenBank/DDBJ databases">
        <title>Extensive genetic diversity and differential bi-allelic expression allows diatom success in the polar Southern Ocean.</title>
        <authorList>
            <consortium name="DOE Joint Genome Institute"/>
            <person name="Mock T."/>
            <person name="Otillar R.P."/>
            <person name="Strauss J."/>
            <person name="Dupont C."/>
            <person name="Frickenhaus S."/>
            <person name="Maumus F."/>
            <person name="Mcmullan M."/>
            <person name="Sanges R."/>
            <person name="Schmutz J."/>
            <person name="Toseland A."/>
            <person name="Valas R."/>
            <person name="Veluchamy A."/>
            <person name="Ward B.J."/>
            <person name="Allen A."/>
            <person name="Barry K."/>
            <person name="Falciatore A."/>
            <person name="Ferrante M."/>
            <person name="Fortunato A.E."/>
            <person name="Gloeckner G."/>
            <person name="Gruber A."/>
            <person name="Hipkin R."/>
            <person name="Janech M."/>
            <person name="Kroth P."/>
            <person name="Leese F."/>
            <person name="Lindquist E."/>
            <person name="Lyon B.R."/>
            <person name="Martin J."/>
            <person name="Mayer C."/>
            <person name="Parker M."/>
            <person name="Quesneville H."/>
            <person name="Raymond J."/>
            <person name="Uhlig C."/>
            <person name="Valentin K.U."/>
            <person name="Worden A.Z."/>
            <person name="Armbrust E.V."/>
            <person name="Bowler C."/>
            <person name="Green B."/>
            <person name="Moulton V."/>
            <person name="Van Oosterhout C."/>
            <person name="Grigoriev I."/>
        </authorList>
    </citation>
    <scope>NUCLEOTIDE SEQUENCE [LARGE SCALE GENOMIC DNA]</scope>
    <source>
        <strain evidence="2 3">CCMP1102</strain>
    </source>
</reference>
<dbReference type="Pfam" id="PF24269">
    <property type="entry name" value="DUF7467"/>
    <property type="match status" value="1"/>
</dbReference>
<protein>
    <recommendedName>
        <fullName evidence="1">DUF7467 domain-containing protein</fullName>
    </recommendedName>
</protein>
<evidence type="ECO:0000259" key="1">
    <source>
        <dbReference type="Pfam" id="PF24269"/>
    </source>
</evidence>
<keyword evidence="3" id="KW-1185">Reference proteome</keyword>
<organism evidence="2 3">
    <name type="scientific">Fragilariopsis cylindrus CCMP1102</name>
    <dbReference type="NCBI Taxonomy" id="635003"/>
    <lineage>
        <taxon>Eukaryota</taxon>
        <taxon>Sar</taxon>
        <taxon>Stramenopiles</taxon>
        <taxon>Ochrophyta</taxon>
        <taxon>Bacillariophyta</taxon>
        <taxon>Bacillariophyceae</taxon>
        <taxon>Bacillariophycidae</taxon>
        <taxon>Bacillariales</taxon>
        <taxon>Bacillariaceae</taxon>
        <taxon>Fragilariopsis</taxon>
    </lineage>
</organism>
<feature type="domain" description="DUF7467" evidence="1">
    <location>
        <begin position="1"/>
        <end position="41"/>
    </location>
</feature>
<dbReference type="InParanoid" id="A0A1E7FFV8"/>
<dbReference type="AlphaFoldDB" id="A0A1E7FFV8"/>
<dbReference type="InterPro" id="IPR055890">
    <property type="entry name" value="DUF7467"/>
</dbReference>
<dbReference type="EMBL" id="KV784358">
    <property type="protein sequence ID" value="OEU17026.1"/>
    <property type="molecule type" value="Genomic_DNA"/>
</dbReference>
<sequence length="92" mass="10094">MTIIIFDPEGGNVLQLVDVPLSCSQPLFHFDKFGASQVTQWIKTSGRIVTDTQTGVTGTIQLALDTSNEQKPVRLLEMTVLTNTSSLLYPLL</sequence>
<gene>
    <name evidence="2" type="ORF">FRACYDRAFT_218103</name>
</gene>
<dbReference type="Proteomes" id="UP000095751">
    <property type="component" value="Unassembled WGS sequence"/>
</dbReference>